<dbReference type="AlphaFoldDB" id="A0A1B7N1A5"/>
<dbReference type="EMBL" id="KV448286">
    <property type="protein sequence ID" value="OAX38614.1"/>
    <property type="molecule type" value="Genomic_DNA"/>
</dbReference>
<reference evidence="2 3" key="1">
    <citation type="submission" date="2016-06" db="EMBL/GenBank/DDBJ databases">
        <title>Comparative genomics of the ectomycorrhizal sister species Rhizopogon vinicolor and Rhizopogon vesiculosus (Basidiomycota: Boletales) reveals a divergence of the mating type B locus.</title>
        <authorList>
            <consortium name="DOE Joint Genome Institute"/>
            <person name="Mujic A.B."/>
            <person name="Kuo A."/>
            <person name="Tritt A."/>
            <person name="Lipzen A."/>
            <person name="Chen C."/>
            <person name="Johnson J."/>
            <person name="Sharma A."/>
            <person name="Barry K."/>
            <person name="Grigoriev I.V."/>
            <person name="Spatafora J.W."/>
        </authorList>
    </citation>
    <scope>NUCLEOTIDE SEQUENCE [LARGE SCALE GENOMIC DNA]</scope>
    <source>
        <strain evidence="2 3">AM-OR11-026</strain>
    </source>
</reference>
<feature type="compositionally biased region" description="Basic and acidic residues" evidence="1">
    <location>
        <begin position="9"/>
        <end position="57"/>
    </location>
</feature>
<organism evidence="2 3">
    <name type="scientific">Rhizopogon vinicolor AM-OR11-026</name>
    <dbReference type="NCBI Taxonomy" id="1314800"/>
    <lineage>
        <taxon>Eukaryota</taxon>
        <taxon>Fungi</taxon>
        <taxon>Dikarya</taxon>
        <taxon>Basidiomycota</taxon>
        <taxon>Agaricomycotina</taxon>
        <taxon>Agaricomycetes</taxon>
        <taxon>Agaricomycetidae</taxon>
        <taxon>Boletales</taxon>
        <taxon>Suillineae</taxon>
        <taxon>Rhizopogonaceae</taxon>
        <taxon>Rhizopogon</taxon>
    </lineage>
</organism>
<proteinExistence type="predicted"/>
<accession>A0A1B7N1A5</accession>
<name>A0A1B7N1A5_9AGAM</name>
<protein>
    <submittedName>
        <fullName evidence="2">Uncharacterized protein</fullName>
    </submittedName>
</protein>
<keyword evidence="3" id="KW-1185">Reference proteome</keyword>
<sequence>MGQREPDDEPKGTRRWAKENRRTGQREPDDGPRGKDTTKELQGPQRRDRFKGTMKDA</sequence>
<feature type="region of interest" description="Disordered" evidence="1">
    <location>
        <begin position="1"/>
        <end position="57"/>
    </location>
</feature>
<dbReference type="Proteomes" id="UP000092154">
    <property type="component" value="Unassembled WGS sequence"/>
</dbReference>
<evidence type="ECO:0000313" key="2">
    <source>
        <dbReference type="EMBL" id="OAX38614.1"/>
    </source>
</evidence>
<evidence type="ECO:0000313" key="3">
    <source>
        <dbReference type="Proteomes" id="UP000092154"/>
    </source>
</evidence>
<dbReference type="InParanoid" id="A0A1B7N1A5"/>
<gene>
    <name evidence="2" type="ORF">K503DRAFT_770322</name>
</gene>
<evidence type="ECO:0000256" key="1">
    <source>
        <dbReference type="SAM" id="MobiDB-lite"/>
    </source>
</evidence>